<evidence type="ECO:0000256" key="6">
    <source>
        <dbReference type="ARBA" id="ARBA00022840"/>
    </source>
</evidence>
<keyword evidence="4" id="KW-0547">Nucleotide-binding</keyword>
<evidence type="ECO:0000313" key="10">
    <source>
        <dbReference type="Proteomes" id="UP000182491"/>
    </source>
</evidence>
<dbReference type="Pfam" id="PF02518">
    <property type="entry name" value="HATPase_c"/>
    <property type="match status" value="1"/>
</dbReference>
<reference evidence="10" key="1">
    <citation type="submission" date="2016-10" db="EMBL/GenBank/DDBJ databases">
        <authorList>
            <person name="Varghese N."/>
        </authorList>
    </citation>
    <scope>NUCLEOTIDE SEQUENCE [LARGE SCALE GENOMIC DNA]</scope>
    <source>
        <strain evidence="10">DSM 18820</strain>
    </source>
</reference>
<dbReference type="InterPro" id="IPR050351">
    <property type="entry name" value="BphY/WalK/GraS-like"/>
</dbReference>
<dbReference type="EMBL" id="FPCA01000001">
    <property type="protein sequence ID" value="SFU49810.1"/>
    <property type="molecule type" value="Genomic_DNA"/>
</dbReference>
<dbReference type="InterPro" id="IPR005467">
    <property type="entry name" value="His_kinase_dom"/>
</dbReference>
<dbReference type="GO" id="GO:0005524">
    <property type="term" value="F:ATP binding"/>
    <property type="evidence" value="ECO:0007669"/>
    <property type="project" value="UniProtKB-KW"/>
</dbReference>
<protein>
    <recommendedName>
        <fullName evidence="2">histidine kinase</fullName>
        <ecNumber evidence="2">2.7.13.3</ecNumber>
    </recommendedName>
</protein>
<evidence type="ECO:0000256" key="1">
    <source>
        <dbReference type="ARBA" id="ARBA00000085"/>
    </source>
</evidence>
<feature type="domain" description="Histidine kinase" evidence="8">
    <location>
        <begin position="233"/>
        <end position="453"/>
    </location>
</feature>
<dbReference type="AlphaFoldDB" id="A0A1I7GMZ1"/>
<dbReference type="GO" id="GO:0004673">
    <property type="term" value="F:protein histidine kinase activity"/>
    <property type="evidence" value="ECO:0007669"/>
    <property type="project" value="UniProtKB-EC"/>
</dbReference>
<gene>
    <name evidence="9" type="ORF">SAMN04487941_1141</name>
</gene>
<dbReference type="PANTHER" id="PTHR42878">
    <property type="entry name" value="TWO-COMPONENT HISTIDINE KINASE"/>
    <property type="match status" value="1"/>
</dbReference>
<dbReference type="InterPro" id="IPR036890">
    <property type="entry name" value="HATPase_C_sf"/>
</dbReference>
<evidence type="ECO:0000256" key="3">
    <source>
        <dbReference type="ARBA" id="ARBA00022679"/>
    </source>
</evidence>
<keyword evidence="3" id="KW-0808">Transferase</keyword>
<evidence type="ECO:0000259" key="8">
    <source>
        <dbReference type="PROSITE" id="PS50109"/>
    </source>
</evidence>
<accession>A0A1I7GMZ1</accession>
<proteinExistence type="predicted"/>
<name>A0A1I7GMZ1_9BACT</name>
<evidence type="ECO:0000256" key="4">
    <source>
        <dbReference type="ARBA" id="ARBA00022741"/>
    </source>
</evidence>
<dbReference type="InterPro" id="IPR003594">
    <property type="entry name" value="HATPase_dom"/>
</dbReference>
<keyword evidence="7" id="KW-0902">Two-component regulatory system</keyword>
<dbReference type="SUPFAM" id="SSF55874">
    <property type="entry name" value="ATPase domain of HSP90 chaperone/DNA topoisomerase II/histidine kinase"/>
    <property type="match status" value="1"/>
</dbReference>
<evidence type="ECO:0000256" key="5">
    <source>
        <dbReference type="ARBA" id="ARBA00022777"/>
    </source>
</evidence>
<keyword evidence="6" id="KW-0067">ATP-binding</keyword>
<sequence length="467" mass="52116">MGFKNFEGRLLLRVGLLLVTLSAPALLVVNGLSEALVFLLPLLAYQVVELVQFLRQAQDELNQFVESVHYRDFTRYFNEKKAPTQLETLRKGFNEINSTFKLINQEKETQHLHLQRILELVNTGILSYNLDSGEILLMNEALRKLLQVPFMKTVQALEKRDPGLYAAVQRLQPGNTTLATAHTSSLDKSTFKILLSAAEFKSEGHSYKLIAFQNVNEALDETEAQAWQKLLNVMTHELMNSIAPISSLANTLKARLHETATTGATPEDLEDLEIGISTIKRRSEGLLKFASTYRNLSKITKLNEEEISIRELFANLKRLMLPTLQQKQIKLDVALMEQDITLQADPNLLDQVFINLLVNAIEAVKDRPAPQITLEAFTAPDGKVVVTIADNGMGMSREVQEKIFIPFFSTKKQGSGIGLSLCKQILMLHRATIQVQSEEGLGTVFTLRFGSPSTTAAPLPATELSNA</sequence>
<dbReference type="PROSITE" id="PS50109">
    <property type="entry name" value="HIS_KIN"/>
    <property type="match status" value="1"/>
</dbReference>
<dbReference type="GO" id="GO:0007234">
    <property type="term" value="P:osmosensory signaling via phosphorelay pathway"/>
    <property type="evidence" value="ECO:0007669"/>
    <property type="project" value="TreeGrafter"/>
</dbReference>
<dbReference type="GO" id="GO:0000156">
    <property type="term" value="F:phosphorelay response regulator activity"/>
    <property type="evidence" value="ECO:0007669"/>
    <property type="project" value="TreeGrafter"/>
</dbReference>
<dbReference type="Gene3D" id="3.30.565.10">
    <property type="entry name" value="Histidine kinase-like ATPase, C-terminal domain"/>
    <property type="match status" value="1"/>
</dbReference>
<dbReference type="PRINTS" id="PR00344">
    <property type="entry name" value="BCTRLSENSOR"/>
</dbReference>
<evidence type="ECO:0000256" key="7">
    <source>
        <dbReference type="ARBA" id="ARBA00023012"/>
    </source>
</evidence>
<dbReference type="InterPro" id="IPR004358">
    <property type="entry name" value="Sig_transdc_His_kin-like_C"/>
</dbReference>
<dbReference type="STRING" id="388950.GCA_001611675_00236"/>
<comment type="catalytic activity">
    <reaction evidence="1">
        <text>ATP + protein L-histidine = ADP + protein N-phospho-L-histidine.</text>
        <dbReference type="EC" id="2.7.13.3"/>
    </reaction>
</comment>
<evidence type="ECO:0000313" key="9">
    <source>
        <dbReference type="EMBL" id="SFU49810.1"/>
    </source>
</evidence>
<keyword evidence="10" id="KW-1185">Reference proteome</keyword>
<keyword evidence="5 9" id="KW-0418">Kinase</keyword>
<organism evidence="9 10">
    <name type="scientific">Pontibacter akesuensis</name>
    <dbReference type="NCBI Taxonomy" id="388950"/>
    <lineage>
        <taxon>Bacteria</taxon>
        <taxon>Pseudomonadati</taxon>
        <taxon>Bacteroidota</taxon>
        <taxon>Cytophagia</taxon>
        <taxon>Cytophagales</taxon>
        <taxon>Hymenobacteraceae</taxon>
        <taxon>Pontibacter</taxon>
    </lineage>
</organism>
<dbReference type="Proteomes" id="UP000182491">
    <property type="component" value="Unassembled WGS sequence"/>
</dbReference>
<dbReference type="GO" id="GO:0030295">
    <property type="term" value="F:protein kinase activator activity"/>
    <property type="evidence" value="ECO:0007669"/>
    <property type="project" value="TreeGrafter"/>
</dbReference>
<dbReference type="RefSeq" id="WP_068836468.1">
    <property type="nucleotide sequence ID" value="NZ_BMXC01000001.1"/>
</dbReference>
<dbReference type="OrthoDB" id="1931120at2"/>
<dbReference type="EC" id="2.7.13.3" evidence="2"/>
<evidence type="ECO:0000256" key="2">
    <source>
        <dbReference type="ARBA" id="ARBA00012438"/>
    </source>
</evidence>
<dbReference type="PANTHER" id="PTHR42878:SF7">
    <property type="entry name" value="SENSOR HISTIDINE KINASE GLRK"/>
    <property type="match status" value="1"/>
</dbReference>
<dbReference type="SMART" id="SM00387">
    <property type="entry name" value="HATPase_c"/>
    <property type="match status" value="1"/>
</dbReference>